<feature type="compositionally biased region" description="Basic and acidic residues" evidence="1">
    <location>
        <begin position="29"/>
        <end position="38"/>
    </location>
</feature>
<gene>
    <name evidence="2" type="primary">Nfu_g_1_005743</name>
</gene>
<accession>A0A1A8H956</accession>
<dbReference type="EMBL" id="HAEC01011811">
    <property type="protein sequence ID" value="SBQ80028.1"/>
    <property type="molecule type" value="Transcribed_RNA"/>
</dbReference>
<feature type="region of interest" description="Disordered" evidence="1">
    <location>
        <begin position="1"/>
        <end position="54"/>
    </location>
</feature>
<proteinExistence type="predicted"/>
<evidence type="ECO:0000256" key="1">
    <source>
        <dbReference type="SAM" id="MobiDB-lite"/>
    </source>
</evidence>
<feature type="non-terminal residue" evidence="2">
    <location>
        <position position="1"/>
    </location>
</feature>
<evidence type="ECO:0000313" key="2">
    <source>
        <dbReference type="EMBL" id="SBQ80028.1"/>
    </source>
</evidence>
<protein>
    <submittedName>
        <fullName evidence="2">Uncharacterized protein</fullName>
    </submittedName>
</protein>
<reference evidence="2" key="1">
    <citation type="submission" date="2016-05" db="EMBL/GenBank/DDBJ databases">
        <authorList>
            <person name="Lavstsen T."/>
            <person name="Jespersen J.S."/>
        </authorList>
    </citation>
    <scope>NUCLEOTIDE SEQUENCE</scope>
    <source>
        <tissue evidence="2">Brain</tissue>
    </source>
</reference>
<reference evidence="2" key="2">
    <citation type="submission" date="2016-06" db="EMBL/GenBank/DDBJ databases">
        <title>The genome of a short-lived fish provides insights into sex chromosome evolution and the genetic control of aging.</title>
        <authorList>
            <person name="Reichwald K."/>
            <person name="Felder M."/>
            <person name="Petzold A."/>
            <person name="Koch P."/>
            <person name="Groth M."/>
            <person name="Platzer M."/>
        </authorList>
    </citation>
    <scope>NUCLEOTIDE SEQUENCE</scope>
    <source>
        <tissue evidence="2">Brain</tissue>
    </source>
</reference>
<name>A0A1A8H956_9TELE</name>
<feature type="non-terminal residue" evidence="2">
    <location>
        <position position="77"/>
    </location>
</feature>
<dbReference type="AlphaFoldDB" id="A0A1A8H956"/>
<organism evidence="2">
    <name type="scientific">Nothobranchius korthausae</name>
    <dbReference type="NCBI Taxonomy" id="1143690"/>
    <lineage>
        <taxon>Eukaryota</taxon>
        <taxon>Metazoa</taxon>
        <taxon>Chordata</taxon>
        <taxon>Craniata</taxon>
        <taxon>Vertebrata</taxon>
        <taxon>Euteleostomi</taxon>
        <taxon>Actinopterygii</taxon>
        <taxon>Neopterygii</taxon>
        <taxon>Teleostei</taxon>
        <taxon>Neoteleostei</taxon>
        <taxon>Acanthomorphata</taxon>
        <taxon>Ovalentaria</taxon>
        <taxon>Atherinomorphae</taxon>
        <taxon>Cyprinodontiformes</taxon>
        <taxon>Nothobranchiidae</taxon>
        <taxon>Nothobranchius</taxon>
    </lineage>
</organism>
<sequence length="77" mass="8803">RRHSHAQQHPALTGCPKLHSGPVQHHLVQLKDRPRNEQPDWADPGARRDALVPQHNTGRCRRIYDRSANPTELLHAV</sequence>